<keyword evidence="5" id="KW-0539">Nucleus</keyword>
<organism evidence="6 7">
    <name type="scientific">Quercus suber</name>
    <name type="common">Cork oak</name>
    <dbReference type="NCBI Taxonomy" id="58331"/>
    <lineage>
        <taxon>Eukaryota</taxon>
        <taxon>Viridiplantae</taxon>
        <taxon>Streptophyta</taxon>
        <taxon>Embryophyta</taxon>
        <taxon>Tracheophyta</taxon>
        <taxon>Spermatophyta</taxon>
        <taxon>Magnoliopsida</taxon>
        <taxon>eudicotyledons</taxon>
        <taxon>Gunneridae</taxon>
        <taxon>Pentapetalae</taxon>
        <taxon>rosids</taxon>
        <taxon>fabids</taxon>
        <taxon>Fagales</taxon>
        <taxon>Fagaceae</taxon>
        <taxon>Quercus</taxon>
    </lineage>
</organism>
<comment type="similarity">
    <text evidence="2">Belongs to the rad1 family.</text>
</comment>
<evidence type="ECO:0000256" key="2">
    <source>
        <dbReference type="ARBA" id="ARBA00010991"/>
    </source>
</evidence>
<dbReference type="InterPro" id="IPR003021">
    <property type="entry name" value="Rad1_Rec1_Rad17"/>
</dbReference>
<evidence type="ECO:0000256" key="1">
    <source>
        <dbReference type="ARBA" id="ARBA00004123"/>
    </source>
</evidence>
<comment type="subcellular location">
    <subcellularLocation>
        <location evidence="1">Nucleus</location>
    </subcellularLocation>
</comment>
<dbReference type="EMBL" id="PKMF04000015">
    <property type="protein sequence ID" value="KAK7859149.1"/>
    <property type="molecule type" value="Genomic_DNA"/>
</dbReference>
<evidence type="ECO:0000256" key="3">
    <source>
        <dbReference type="ARBA" id="ARBA00022763"/>
    </source>
</evidence>
<accession>A0AAW0M6N1</accession>
<gene>
    <name evidence="6" type="ORF">CFP56_008699</name>
</gene>
<comment type="caution">
    <text evidence="6">The sequence shown here is derived from an EMBL/GenBank/DDBJ whole genome shotgun (WGS) entry which is preliminary data.</text>
</comment>
<dbReference type="Proteomes" id="UP000237347">
    <property type="component" value="Unassembled WGS sequence"/>
</dbReference>
<protein>
    <submittedName>
        <fullName evidence="6">Uncharacterized protein</fullName>
    </submittedName>
</protein>
<dbReference type="GO" id="GO:0006281">
    <property type="term" value="P:DNA repair"/>
    <property type="evidence" value="ECO:0007669"/>
    <property type="project" value="UniProtKB-KW"/>
</dbReference>
<evidence type="ECO:0000256" key="4">
    <source>
        <dbReference type="ARBA" id="ARBA00023204"/>
    </source>
</evidence>
<dbReference type="Gene3D" id="3.70.10.10">
    <property type="match status" value="2"/>
</dbReference>
<evidence type="ECO:0000256" key="5">
    <source>
        <dbReference type="ARBA" id="ARBA00023242"/>
    </source>
</evidence>
<evidence type="ECO:0000313" key="6">
    <source>
        <dbReference type="EMBL" id="KAK7859149.1"/>
    </source>
</evidence>
<keyword evidence="3" id="KW-0227">DNA damage</keyword>
<dbReference type="GO" id="GO:0000077">
    <property type="term" value="P:DNA damage checkpoint signaling"/>
    <property type="evidence" value="ECO:0007669"/>
    <property type="project" value="InterPro"/>
</dbReference>
<dbReference type="InterPro" id="IPR046938">
    <property type="entry name" value="DNA_clamp_sf"/>
</dbReference>
<keyword evidence="4" id="KW-0234">DNA repair</keyword>
<dbReference type="GO" id="GO:0030896">
    <property type="term" value="C:checkpoint clamp complex"/>
    <property type="evidence" value="ECO:0007669"/>
    <property type="project" value="TreeGrafter"/>
</dbReference>
<dbReference type="AlphaFoldDB" id="A0AAW0M6N1"/>
<sequence>MSSEGPDLVCEVDNVQGIVDALTAVRWKRQQDAVVELSEHGVVLIVEESSCLQAKVYLQREIEIRCYIVFYILRSVDSLDACIYAEIRTRIPETISWDYNFEPAGTTPLSFTVKCLPLTIQTVIFKPQSAALKEAIDDLEWPGSSVQIILQPDPPSVTFKGEGHGDLQIDFMYYVNTDLLIAFSCDRQVSYRYKYKFLQATTSNIPSSVIRDNRGSKLTIGRGGMLKVQHLVSVARPSIPHPHIDSAGYQQPSRIAYIEFFVKPEEDESTIND</sequence>
<dbReference type="PANTHER" id="PTHR10870">
    <property type="entry name" value="CELL CYCLE CHECKPOINT PROTEIN RAD1"/>
    <property type="match status" value="1"/>
</dbReference>
<dbReference type="SUPFAM" id="SSF55979">
    <property type="entry name" value="DNA clamp"/>
    <property type="match status" value="1"/>
</dbReference>
<reference evidence="6 7" key="1">
    <citation type="journal article" date="2018" name="Sci. Data">
        <title>The draft genome sequence of cork oak.</title>
        <authorList>
            <person name="Ramos A.M."/>
            <person name="Usie A."/>
            <person name="Barbosa P."/>
            <person name="Barros P.M."/>
            <person name="Capote T."/>
            <person name="Chaves I."/>
            <person name="Simoes F."/>
            <person name="Abreu I."/>
            <person name="Carrasquinho I."/>
            <person name="Faro C."/>
            <person name="Guimaraes J.B."/>
            <person name="Mendonca D."/>
            <person name="Nobrega F."/>
            <person name="Rodrigues L."/>
            <person name="Saibo N.J.M."/>
            <person name="Varela M.C."/>
            <person name="Egas C."/>
            <person name="Matos J."/>
            <person name="Miguel C.M."/>
            <person name="Oliveira M.M."/>
            <person name="Ricardo C.P."/>
            <person name="Goncalves S."/>
        </authorList>
    </citation>
    <scope>NUCLEOTIDE SEQUENCE [LARGE SCALE GENOMIC DNA]</scope>
    <source>
        <strain evidence="7">cv. HL8</strain>
    </source>
</reference>
<proteinExistence type="inferred from homology"/>
<evidence type="ECO:0000313" key="7">
    <source>
        <dbReference type="Proteomes" id="UP000237347"/>
    </source>
</evidence>
<keyword evidence="7" id="KW-1185">Reference proteome</keyword>
<dbReference type="PANTHER" id="PTHR10870:SF0">
    <property type="entry name" value="CELL CYCLE CHECKPOINT PROTEIN RAD1"/>
    <property type="match status" value="1"/>
</dbReference>
<name>A0AAW0M6N1_QUESU</name>